<dbReference type="EMBL" id="GBXM01102890">
    <property type="protein sequence ID" value="JAH05687.1"/>
    <property type="molecule type" value="Transcribed_RNA"/>
</dbReference>
<keyword evidence="1" id="KW-0472">Membrane</keyword>
<name>A0A0E9PN07_ANGAN</name>
<sequence>MVQQVRQCFYLNFVLCECYFSALVFLYHLVSINVVCK</sequence>
<reference evidence="2" key="1">
    <citation type="submission" date="2014-11" db="EMBL/GenBank/DDBJ databases">
        <authorList>
            <person name="Amaro Gonzalez C."/>
        </authorList>
    </citation>
    <scope>NUCLEOTIDE SEQUENCE</scope>
</reference>
<keyword evidence="1" id="KW-1133">Transmembrane helix</keyword>
<evidence type="ECO:0000256" key="1">
    <source>
        <dbReference type="SAM" id="Phobius"/>
    </source>
</evidence>
<accession>A0A0E9PN07</accession>
<organism evidence="2">
    <name type="scientific">Anguilla anguilla</name>
    <name type="common">European freshwater eel</name>
    <name type="synonym">Muraena anguilla</name>
    <dbReference type="NCBI Taxonomy" id="7936"/>
    <lineage>
        <taxon>Eukaryota</taxon>
        <taxon>Metazoa</taxon>
        <taxon>Chordata</taxon>
        <taxon>Craniata</taxon>
        <taxon>Vertebrata</taxon>
        <taxon>Euteleostomi</taxon>
        <taxon>Actinopterygii</taxon>
        <taxon>Neopterygii</taxon>
        <taxon>Teleostei</taxon>
        <taxon>Anguilliformes</taxon>
        <taxon>Anguillidae</taxon>
        <taxon>Anguilla</taxon>
    </lineage>
</organism>
<dbReference type="AlphaFoldDB" id="A0A0E9PN07"/>
<protein>
    <submittedName>
        <fullName evidence="2">Uncharacterized protein</fullName>
    </submittedName>
</protein>
<keyword evidence="1" id="KW-0812">Transmembrane</keyword>
<proteinExistence type="predicted"/>
<feature type="transmembrane region" description="Helical" evidence="1">
    <location>
        <begin position="9"/>
        <end position="30"/>
    </location>
</feature>
<reference evidence="2" key="2">
    <citation type="journal article" date="2015" name="Fish Shellfish Immunol.">
        <title>Early steps in the European eel (Anguilla anguilla)-Vibrio vulnificus interaction in the gills: Role of the RtxA13 toxin.</title>
        <authorList>
            <person name="Callol A."/>
            <person name="Pajuelo D."/>
            <person name="Ebbesson L."/>
            <person name="Teles M."/>
            <person name="MacKenzie S."/>
            <person name="Amaro C."/>
        </authorList>
    </citation>
    <scope>NUCLEOTIDE SEQUENCE</scope>
</reference>
<evidence type="ECO:0000313" key="2">
    <source>
        <dbReference type="EMBL" id="JAH05687.1"/>
    </source>
</evidence>